<keyword evidence="12" id="KW-1185">Reference proteome</keyword>
<accession>A0A1I5BWG5</accession>
<sequence>MVGLLLPLLSHSAWADIKVSATRVWPAQEYTRLTLESASPIQYSVSIVKNPDRVAIDLEKVVLTPELERLPEKIGAADPYISTVRIGRFKPGVLRLVLDLKTEVAPQVFVLKPVGNYGHRLVLDVYPVIPPDPLMAFLNENTATALQPELDIGNSTNVNVKAKSGRSIESPKKNKPEMIRLITVAIDPGHGGEDPGAISRNGTHEKNITLEIAKRLKAKIDKEPNMRAALTREGDYFISLPMRLVKARQLNADLLVSVHADAFIKPHARGSSVFALSERGATSAAARWLAKKENEADLIGGVNLDIKDPYLKQTLLDLSQTATINDSLKLGREVLAKIGDVNHLHKTEVEQAGFAVLKSPDIPSILVETAFISNPDEERKLKNAAYQEKLAEAILAGIKRYFADNPPLARSKMVLME</sequence>
<keyword evidence="5" id="KW-0732">Signal</keyword>
<comment type="subcellular location">
    <subcellularLocation>
        <location evidence="2">Periplasm</location>
    </subcellularLocation>
</comment>
<dbReference type="PANTHER" id="PTHR30404">
    <property type="entry name" value="N-ACETYLMURAMOYL-L-ALANINE AMIDASE"/>
    <property type="match status" value="1"/>
</dbReference>
<dbReference type="Pfam" id="PF11741">
    <property type="entry name" value="AMIN"/>
    <property type="match status" value="1"/>
</dbReference>
<dbReference type="AlphaFoldDB" id="A0A1I5BWG5"/>
<dbReference type="Proteomes" id="UP000183107">
    <property type="component" value="Unassembled WGS sequence"/>
</dbReference>
<organism evidence="11 12">
    <name type="scientific">Nitrosospira briensis</name>
    <dbReference type="NCBI Taxonomy" id="35799"/>
    <lineage>
        <taxon>Bacteria</taxon>
        <taxon>Pseudomonadati</taxon>
        <taxon>Pseudomonadota</taxon>
        <taxon>Betaproteobacteria</taxon>
        <taxon>Nitrosomonadales</taxon>
        <taxon>Nitrosomonadaceae</taxon>
        <taxon>Nitrosospira</taxon>
    </lineage>
</organism>
<evidence type="ECO:0000259" key="10">
    <source>
        <dbReference type="SMART" id="SM00646"/>
    </source>
</evidence>
<evidence type="ECO:0000256" key="5">
    <source>
        <dbReference type="ARBA" id="ARBA00022729"/>
    </source>
</evidence>
<protein>
    <recommendedName>
        <fullName evidence="9">N-acetylmuramoyl-L-alanine amidase AmiC</fullName>
        <ecNumber evidence="4">3.5.1.28</ecNumber>
    </recommendedName>
</protein>
<dbReference type="GO" id="GO:0008745">
    <property type="term" value="F:N-acetylmuramoyl-L-alanine amidase activity"/>
    <property type="evidence" value="ECO:0007669"/>
    <property type="project" value="UniProtKB-EC"/>
</dbReference>
<dbReference type="Pfam" id="PF01520">
    <property type="entry name" value="Amidase_3"/>
    <property type="match status" value="1"/>
</dbReference>
<dbReference type="EMBL" id="FOVJ01000003">
    <property type="protein sequence ID" value="SFN78681.1"/>
    <property type="molecule type" value="Genomic_DNA"/>
</dbReference>
<comment type="catalytic activity">
    <reaction evidence="1">
        <text>Hydrolyzes the link between N-acetylmuramoyl residues and L-amino acid residues in certain cell-wall glycopeptides.</text>
        <dbReference type="EC" id="3.5.1.28"/>
    </reaction>
</comment>
<dbReference type="CDD" id="cd02696">
    <property type="entry name" value="MurNAc-LAA"/>
    <property type="match status" value="1"/>
</dbReference>
<dbReference type="GO" id="GO:0009253">
    <property type="term" value="P:peptidoglycan catabolic process"/>
    <property type="evidence" value="ECO:0007669"/>
    <property type="project" value="InterPro"/>
</dbReference>
<evidence type="ECO:0000256" key="8">
    <source>
        <dbReference type="ARBA" id="ARBA00023316"/>
    </source>
</evidence>
<dbReference type="SUPFAM" id="SSF53187">
    <property type="entry name" value="Zn-dependent exopeptidases"/>
    <property type="match status" value="1"/>
</dbReference>
<proteinExistence type="inferred from homology"/>
<evidence type="ECO:0000256" key="7">
    <source>
        <dbReference type="ARBA" id="ARBA00022801"/>
    </source>
</evidence>
<evidence type="ECO:0000313" key="11">
    <source>
        <dbReference type="EMBL" id="SFN78681.1"/>
    </source>
</evidence>
<dbReference type="InterPro" id="IPR021731">
    <property type="entry name" value="AMIN_dom"/>
</dbReference>
<dbReference type="STRING" id="1266925.GCA_000619905_01984"/>
<dbReference type="RefSeq" id="WP_074796834.1">
    <property type="nucleotide sequence ID" value="NZ_FOVJ01000003.1"/>
</dbReference>
<dbReference type="InterPro" id="IPR002508">
    <property type="entry name" value="MurNAc-LAA_cat"/>
</dbReference>
<reference evidence="12" key="1">
    <citation type="submission" date="2016-10" db="EMBL/GenBank/DDBJ databases">
        <authorList>
            <person name="Varghese N."/>
        </authorList>
    </citation>
    <scope>NUCLEOTIDE SEQUENCE [LARGE SCALE GENOMIC DNA]</scope>
    <source>
        <strain evidence="12">Nsp8</strain>
    </source>
</reference>
<feature type="domain" description="MurNAc-LAA" evidence="10">
    <location>
        <begin position="244"/>
        <end position="399"/>
    </location>
</feature>
<dbReference type="OrthoDB" id="9806267at2"/>
<dbReference type="SMART" id="SM00646">
    <property type="entry name" value="Ami_3"/>
    <property type="match status" value="1"/>
</dbReference>
<gene>
    <name evidence="11" type="ORF">SAMN05216386_1836</name>
</gene>
<evidence type="ECO:0000313" key="12">
    <source>
        <dbReference type="Proteomes" id="UP000183107"/>
    </source>
</evidence>
<dbReference type="GO" id="GO:0030288">
    <property type="term" value="C:outer membrane-bounded periplasmic space"/>
    <property type="evidence" value="ECO:0007669"/>
    <property type="project" value="TreeGrafter"/>
</dbReference>
<dbReference type="FunFam" id="3.40.630.40:FF:000001">
    <property type="entry name" value="N-acetylmuramoyl-L-alanine amidase"/>
    <property type="match status" value="1"/>
</dbReference>
<keyword evidence="6" id="KW-0574">Periplasm</keyword>
<dbReference type="PANTHER" id="PTHR30404:SF0">
    <property type="entry name" value="N-ACETYLMURAMOYL-L-ALANINE AMIDASE AMIC"/>
    <property type="match status" value="1"/>
</dbReference>
<keyword evidence="7" id="KW-0378">Hydrolase</keyword>
<comment type="similarity">
    <text evidence="3">Belongs to the N-acetylmuramoyl-L-alanine amidase 3 family.</text>
</comment>
<evidence type="ECO:0000256" key="2">
    <source>
        <dbReference type="ARBA" id="ARBA00004418"/>
    </source>
</evidence>
<dbReference type="GO" id="GO:0071555">
    <property type="term" value="P:cell wall organization"/>
    <property type="evidence" value="ECO:0007669"/>
    <property type="project" value="UniProtKB-KW"/>
</dbReference>
<keyword evidence="8" id="KW-0961">Cell wall biogenesis/degradation</keyword>
<evidence type="ECO:0000256" key="9">
    <source>
        <dbReference type="ARBA" id="ARBA00074581"/>
    </source>
</evidence>
<dbReference type="InterPro" id="IPR050695">
    <property type="entry name" value="N-acetylmuramoyl_amidase_3"/>
</dbReference>
<evidence type="ECO:0000256" key="3">
    <source>
        <dbReference type="ARBA" id="ARBA00010860"/>
    </source>
</evidence>
<name>A0A1I5BWG5_9PROT</name>
<dbReference type="Gene3D" id="2.60.40.3500">
    <property type="match status" value="1"/>
</dbReference>
<dbReference type="EC" id="3.5.1.28" evidence="4"/>
<evidence type="ECO:0000256" key="6">
    <source>
        <dbReference type="ARBA" id="ARBA00022764"/>
    </source>
</evidence>
<dbReference type="Gene3D" id="3.40.630.40">
    <property type="entry name" value="Zn-dependent exopeptidases"/>
    <property type="match status" value="1"/>
</dbReference>
<evidence type="ECO:0000256" key="4">
    <source>
        <dbReference type="ARBA" id="ARBA00011901"/>
    </source>
</evidence>
<evidence type="ECO:0000256" key="1">
    <source>
        <dbReference type="ARBA" id="ARBA00001561"/>
    </source>
</evidence>